<evidence type="ECO:0000313" key="2">
    <source>
        <dbReference type="Proteomes" id="UP000650477"/>
    </source>
</evidence>
<dbReference type="InterPro" id="IPR010662">
    <property type="entry name" value="RBBP9/YdeN"/>
</dbReference>
<organism evidence="1 2">
    <name type="scientific">Morganella morganii</name>
    <name type="common">Proteus morganii</name>
    <dbReference type="NCBI Taxonomy" id="582"/>
    <lineage>
        <taxon>Bacteria</taxon>
        <taxon>Pseudomonadati</taxon>
        <taxon>Pseudomonadota</taxon>
        <taxon>Gammaproteobacteria</taxon>
        <taxon>Enterobacterales</taxon>
        <taxon>Morganellaceae</taxon>
        <taxon>Morganella</taxon>
    </lineage>
</organism>
<dbReference type="Gene3D" id="3.40.50.1820">
    <property type="entry name" value="alpha/beta hydrolase"/>
    <property type="match status" value="1"/>
</dbReference>
<sequence length="190" mass="21149">MKGKNVIIVHGYTASPADNWFPWLKKELELLGATVAVPAMPEPHSPDPQKWQQCLISNNITADENTIFVGHSLGCITVLRYITEHIPEGTKLGGYILVSGFDCSQETLPELEAHVQYPLDYTKLTEISDKRISVISSDDWVVSPQASKTLAESLQTQVIIENNAGHFLDREGYTEFSALLNIFRTIFSVS</sequence>
<protein>
    <submittedName>
        <fullName evidence="1">Serine hydrolase family protein</fullName>
    </submittedName>
</protein>
<dbReference type="SUPFAM" id="SSF53474">
    <property type="entry name" value="alpha/beta-Hydrolases"/>
    <property type="match status" value="1"/>
</dbReference>
<dbReference type="PANTHER" id="PTHR15394">
    <property type="entry name" value="SERINE HYDROLASE RBBP9"/>
    <property type="match status" value="1"/>
</dbReference>
<evidence type="ECO:0000313" key="1">
    <source>
        <dbReference type="EMBL" id="MBE8611769.1"/>
    </source>
</evidence>
<dbReference type="Pfam" id="PF06821">
    <property type="entry name" value="Ser_hydrolase"/>
    <property type="match status" value="1"/>
</dbReference>
<dbReference type="AlphaFoldDB" id="A0A8I0U598"/>
<dbReference type="RefSeq" id="WP_193829560.1">
    <property type="nucleotide sequence ID" value="NZ_PKLF01000004.1"/>
</dbReference>
<dbReference type="EMBL" id="PKLF01000004">
    <property type="protein sequence ID" value="MBE8611769.1"/>
    <property type="molecule type" value="Genomic_DNA"/>
</dbReference>
<dbReference type="Proteomes" id="UP000650477">
    <property type="component" value="Unassembled WGS sequence"/>
</dbReference>
<comment type="caution">
    <text evidence="1">The sequence shown here is derived from an EMBL/GenBank/DDBJ whole genome shotgun (WGS) entry which is preliminary data.</text>
</comment>
<dbReference type="GO" id="GO:0016787">
    <property type="term" value="F:hydrolase activity"/>
    <property type="evidence" value="ECO:0007669"/>
    <property type="project" value="UniProtKB-KW"/>
</dbReference>
<reference evidence="1" key="1">
    <citation type="submission" date="2017-12" db="EMBL/GenBank/DDBJ databases">
        <title>Genome sequencing and analysis.</title>
        <authorList>
            <person name="Huang Y.-T."/>
        </authorList>
    </citation>
    <scope>NUCLEOTIDE SEQUENCE</scope>
    <source>
        <strain evidence="1">VGH116</strain>
    </source>
</reference>
<dbReference type="PANTHER" id="PTHR15394:SF3">
    <property type="entry name" value="SERINE HYDROLASE RBBP9"/>
    <property type="match status" value="1"/>
</dbReference>
<accession>A0A8I0U598</accession>
<proteinExistence type="predicted"/>
<name>A0A8I0U598_MORMO</name>
<keyword evidence="1" id="KW-0378">Hydrolase</keyword>
<gene>
    <name evidence="1" type="ORF">CYG68_04980</name>
</gene>
<dbReference type="InterPro" id="IPR029058">
    <property type="entry name" value="AB_hydrolase_fold"/>
</dbReference>